<evidence type="ECO:0000313" key="8">
    <source>
        <dbReference type="Proteomes" id="UP000053097"/>
    </source>
</evidence>
<keyword evidence="1" id="KW-0479">Metal-binding</keyword>
<evidence type="ECO:0000256" key="1">
    <source>
        <dbReference type="ARBA" id="ARBA00022723"/>
    </source>
</evidence>
<dbReference type="PANTHER" id="PTHR46280">
    <property type="entry name" value="PLECKSTRIN HOMOLOGY DOMAIN-CONTAINING FAMILY F MEMBER 2-RELATED"/>
    <property type="match status" value="1"/>
</dbReference>
<evidence type="ECO:0000256" key="4">
    <source>
        <dbReference type="PROSITE-ProRule" id="PRU00091"/>
    </source>
</evidence>
<dbReference type="GO" id="GO:0008270">
    <property type="term" value="F:zinc ion binding"/>
    <property type="evidence" value="ECO:0007669"/>
    <property type="project" value="UniProtKB-KW"/>
</dbReference>
<name>A0A026WCX7_OOCBI</name>
<feature type="domain" description="FYVE-type" evidence="6">
    <location>
        <begin position="524"/>
        <end position="585"/>
    </location>
</feature>
<dbReference type="AlphaFoldDB" id="A0A026WCX7"/>
<feature type="region of interest" description="Disordered" evidence="5">
    <location>
        <begin position="591"/>
        <end position="625"/>
    </location>
</feature>
<dbReference type="InterPro" id="IPR000306">
    <property type="entry name" value="Znf_FYVE"/>
</dbReference>
<evidence type="ECO:0000256" key="5">
    <source>
        <dbReference type="SAM" id="MobiDB-lite"/>
    </source>
</evidence>
<evidence type="ECO:0000256" key="2">
    <source>
        <dbReference type="ARBA" id="ARBA00022771"/>
    </source>
</evidence>
<dbReference type="EMBL" id="KK107309">
    <property type="protein sequence ID" value="EZA52899.1"/>
    <property type="molecule type" value="Genomic_DNA"/>
</dbReference>
<dbReference type="InterPro" id="IPR051765">
    <property type="entry name" value="PH_domain-containing_F"/>
</dbReference>
<dbReference type="OrthoDB" id="70570at2759"/>
<dbReference type="Proteomes" id="UP000053097">
    <property type="component" value="Unassembled WGS sequence"/>
</dbReference>
<dbReference type="Pfam" id="PF01363">
    <property type="entry name" value="FYVE"/>
    <property type="match status" value="1"/>
</dbReference>
<dbReference type="Gene3D" id="3.30.40.10">
    <property type="entry name" value="Zinc/RING finger domain, C3HC4 (zinc finger)"/>
    <property type="match status" value="1"/>
</dbReference>
<dbReference type="STRING" id="2015173.A0A026WCX7"/>
<keyword evidence="8" id="KW-1185">Reference proteome</keyword>
<evidence type="ECO:0000259" key="6">
    <source>
        <dbReference type="PROSITE" id="PS50178"/>
    </source>
</evidence>
<keyword evidence="3" id="KW-0862">Zinc</keyword>
<dbReference type="SUPFAM" id="SSF57903">
    <property type="entry name" value="FYVE/PHD zinc finger"/>
    <property type="match status" value="1"/>
</dbReference>
<dbReference type="GO" id="GO:0035091">
    <property type="term" value="F:phosphatidylinositol binding"/>
    <property type="evidence" value="ECO:0007669"/>
    <property type="project" value="TreeGrafter"/>
</dbReference>
<dbReference type="CDD" id="cd15717">
    <property type="entry name" value="FYVE_PKHF"/>
    <property type="match status" value="1"/>
</dbReference>
<dbReference type="GO" id="GO:0008333">
    <property type="term" value="P:endosome to lysosome transport"/>
    <property type="evidence" value="ECO:0007669"/>
    <property type="project" value="TreeGrafter"/>
</dbReference>
<proteinExistence type="predicted"/>
<accession>A0A026WCX7</accession>
<dbReference type="GO" id="GO:0007032">
    <property type="term" value="P:endosome organization"/>
    <property type="evidence" value="ECO:0007669"/>
    <property type="project" value="TreeGrafter"/>
</dbReference>
<dbReference type="PANTHER" id="PTHR46280:SF3">
    <property type="entry name" value="PLECKSTRIN HOMOLOGY DOMAIN-CONTAINING FAMILY F MEMBER 1 HOMOLOG"/>
    <property type="match status" value="1"/>
</dbReference>
<dbReference type="SUPFAM" id="SSF50729">
    <property type="entry name" value="PH domain-like"/>
    <property type="match status" value="1"/>
</dbReference>
<dbReference type="InterPro" id="IPR013083">
    <property type="entry name" value="Znf_RING/FYVE/PHD"/>
</dbReference>
<dbReference type="SMART" id="SM00753">
    <property type="entry name" value="PAM"/>
    <property type="match status" value="1"/>
</dbReference>
<organism evidence="7 8">
    <name type="scientific">Ooceraea biroi</name>
    <name type="common">Clonal raider ant</name>
    <name type="synonym">Cerapachys biroi</name>
    <dbReference type="NCBI Taxonomy" id="2015173"/>
    <lineage>
        <taxon>Eukaryota</taxon>
        <taxon>Metazoa</taxon>
        <taxon>Ecdysozoa</taxon>
        <taxon>Arthropoda</taxon>
        <taxon>Hexapoda</taxon>
        <taxon>Insecta</taxon>
        <taxon>Pterygota</taxon>
        <taxon>Neoptera</taxon>
        <taxon>Endopterygota</taxon>
        <taxon>Hymenoptera</taxon>
        <taxon>Apocrita</taxon>
        <taxon>Aculeata</taxon>
        <taxon>Formicoidea</taxon>
        <taxon>Formicidae</taxon>
        <taxon>Dorylinae</taxon>
        <taxon>Ooceraea</taxon>
    </lineage>
</organism>
<dbReference type="SMART" id="SM00064">
    <property type="entry name" value="FYVE"/>
    <property type="match status" value="1"/>
</dbReference>
<dbReference type="GO" id="GO:0005769">
    <property type="term" value="C:early endosome"/>
    <property type="evidence" value="ECO:0007669"/>
    <property type="project" value="TreeGrafter"/>
</dbReference>
<gene>
    <name evidence="7" type="ORF">X777_07724</name>
</gene>
<protein>
    <submittedName>
        <fullName evidence="7">Pleckstrin-like proteiny domain-containing family F member</fullName>
    </submittedName>
</protein>
<dbReference type="InterPro" id="IPR011011">
    <property type="entry name" value="Znf_FYVE_PHD"/>
</dbReference>
<dbReference type="Gene3D" id="2.30.29.30">
    <property type="entry name" value="Pleckstrin-homology domain (PH domain)/Phosphotyrosine-binding domain (PTB)"/>
    <property type="match status" value="1"/>
</dbReference>
<evidence type="ECO:0000313" key="7">
    <source>
        <dbReference type="EMBL" id="EZA52899.1"/>
    </source>
</evidence>
<reference evidence="7 8" key="1">
    <citation type="journal article" date="2014" name="Curr. Biol.">
        <title>The genome of the clonal raider ant Cerapachys biroi.</title>
        <authorList>
            <person name="Oxley P.R."/>
            <person name="Ji L."/>
            <person name="Fetter-Pruneda I."/>
            <person name="McKenzie S.K."/>
            <person name="Li C."/>
            <person name="Hu H."/>
            <person name="Zhang G."/>
            <person name="Kronauer D.J."/>
        </authorList>
    </citation>
    <scope>NUCLEOTIDE SEQUENCE [LARGE SCALE GENOMIC DNA]</scope>
</reference>
<dbReference type="InterPro" id="IPR017455">
    <property type="entry name" value="Znf_FYVE-rel"/>
</dbReference>
<sequence>MRKSITGSVYYLHIDDNYKEMDIAYTDAATHPSQAVLTENISKYDLKVYTTWTAWSPCSTCNAVGVKLRYGYCTISFLGSLMYKDIINAKTISTKDELQKQQYIKDKDERHEWTRTGNSTTNETITKNGNTKIQLKATLWLFNNKLPCKSKFVPKTIQTIPNIKRKKTEIMRRYCKKRCWKDMIFQVRDEKNNVLESANNSAGIYSMIQGIPEALSITRSVVYEDLLSLRHSHVLIPQIGSEAAVNKTMEHLSTPLDDLVLSHLKAISAMNKNDPFAMYNHQSSAVQYLVKILQMQKEENWMLPVMNVMCLELRLSAIGAENVKSNKNLKPGEVLEKCAECLMTCFRVCAADSRSSEEDTKRWGMLALINQLLKIYFRINKLHLCRPLIRAIESSPYKDHFALAQQITYKFFVGRKAMFDSDYKIGKYFFIVLQEHEFYVFYFIFYNKQHIIPLEEVKLESLADEGQYRNGWLIKTVTKSFAVYAATATEKQEWMAHITKCIEDLLRKSGKKPVEVHAAVWVPDNEATICMHCNKTQFTVLNRRHHCRQCGAVVCGPCSNKKLMLPGQGNGKAVRVCLQCYDAASKVKARPTATVDSLNNKDAQRNSADSSGGDSSGDDEEGNKEENHDEVIMIILHEAMSLQFPRTGWFT</sequence>
<dbReference type="InterPro" id="IPR011993">
    <property type="entry name" value="PH-like_dom_sf"/>
</dbReference>
<dbReference type="PROSITE" id="PS50178">
    <property type="entry name" value="ZF_FYVE"/>
    <property type="match status" value="1"/>
</dbReference>
<keyword evidence="2 4" id="KW-0863">Zinc-finger</keyword>
<evidence type="ECO:0000256" key="3">
    <source>
        <dbReference type="ARBA" id="ARBA00022833"/>
    </source>
</evidence>